<sequence>LLGVQQMLDNRTKMGNCLPMLFPSLRHLDDQSQLDDINQGGSSENRQGLQSSYVNELWAQENSRTAASDTGDTSEQAGKARLSGMLEQIPADKYSSGTKGDAECAICMMEFLDGDAIRYLPCMHCYHVRCVDDWLMRSFKCPSCLEPVDSAILSSFTAHTTTDLLSLSCSPATSGPAQKSS</sequence>
<dbReference type="CDD" id="cd16468">
    <property type="entry name" value="RING-H2_RNF11"/>
    <property type="match status" value="1"/>
</dbReference>
<name>A0A183VGE8_TOXCA</name>
<evidence type="ECO:0000259" key="5">
    <source>
        <dbReference type="PROSITE" id="PS50089"/>
    </source>
</evidence>
<protein>
    <submittedName>
        <fullName evidence="7">RING finger protein 11</fullName>
    </submittedName>
</protein>
<dbReference type="PANTHER" id="PTHR46359:SF2">
    <property type="entry name" value="GEO07743P1"/>
    <property type="match status" value="1"/>
</dbReference>
<dbReference type="WBParaSite" id="TCNE_0001982201-mRNA-1">
    <property type="protein sequence ID" value="TCNE_0001982201-mRNA-1"/>
    <property type="gene ID" value="TCNE_0001982201"/>
</dbReference>
<dbReference type="PANTHER" id="PTHR46359">
    <property type="entry name" value="GEO07743P1"/>
    <property type="match status" value="1"/>
</dbReference>
<dbReference type="SMART" id="SM00184">
    <property type="entry name" value="RING"/>
    <property type="match status" value="1"/>
</dbReference>
<dbReference type="GO" id="GO:0061630">
    <property type="term" value="F:ubiquitin protein ligase activity"/>
    <property type="evidence" value="ECO:0007669"/>
    <property type="project" value="TreeGrafter"/>
</dbReference>
<keyword evidence="1" id="KW-0479">Metal-binding</keyword>
<dbReference type="InterPro" id="IPR052804">
    <property type="entry name" value="UEC_component"/>
</dbReference>
<dbReference type="InterPro" id="IPR001841">
    <property type="entry name" value="Znf_RING"/>
</dbReference>
<proteinExistence type="predicted"/>
<organism evidence="6 7">
    <name type="scientific">Toxocara canis</name>
    <name type="common">Canine roundworm</name>
    <dbReference type="NCBI Taxonomy" id="6265"/>
    <lineage>
        <taxon>Eukaryota</taxon>
        <taxon>Metazoa</taxon>
        <taxon>Ecdysozoa</taxon>
        <taxon>Nematoda</taxon>
        <taxon>Chromadorea</taxon>
        <taxon>Rhabditida</taxon>
        <taxon>Spirurina</taxon>
        <taxon>Ascaridomorpha</taxon>
        <taxon>Ascaridoidea</taxon>
        <taxon>Toxocaridae</taxon>
        <taxon>Toxocara</taxon>
    </lineage>
</organism>
<feature type="domain" description="RING-type" evidence="5">
    <location>
        <begin position="104"/>
        <end position="144"/>
    </location>
</feature>
<dbReference type="Pfam" id="PF13639">
    <property type="entry name" value="zf-RING_2"/>
    <property type="match status" value="1"/>
</dbReference>
<dbReference type="Proteomes" id="UP000050794">
    <property type="component" value="Unassembled WGS sequence"/>
</dbReference>
<dbReference type="GO" id="GO:0006511">
    <property type="term" value="P:ubiquitin-dependent protein catabolic process"/>
    <property type="evidence" value="ECO:0007669"/>
    <property type="project" value="TreeGrafter"/>
</dbReference>
<evidence type="ECO:0000256" key="2">
    <source>
        <dbReference type="ARBA" id="ARBA00022771"/>
    </source>
</evidence>
<dbReference type="SUPFAM" id="SSF57850">
    <property type="entry name" value="RING/U-box"/>
    <property type="match status" value="1"/>
</dbReference>
<accession>A0A183VGE8</accession>
<dbReference type="InterPro" id="IPR042981">
    <property type="entry name" value="RNF11_RING-H2"/>
</dbReference>
<dbReference type="GO" id="GO:0000151">
    <property type="term" value="C:ubiquitin ligase complex"/>
    <property type="evidence" value="ECO:0007669"/>
    <property type="project" value="TreeGrafter"/>
</dbReference>
<evidence type="ECO:0000313" key="6">
    <source>
        <dbReference type="Proteomes" id="UP000050794"/>
    </source>
</evidence>
<dbReference type="InterPro" id="IPR013083">
    <property type="entry name" value="Znf_RING/FYVE/PHD"/>
</dbReference>
<evidence type="ECO:0000256" key="4">
    <source>
        <dbReference type="PROSITE-ProRule" id="PRU00175"/>
    </source>
</evidence>
<dbReference type="GO" id="GO:0008270">
    <property type="term" value="F:zinc ion binding"/>
    <property type="evidence" value="ECO:0007669"/>
    <property type="project" value="UniProtKB-KW"/>
</dbReference>
<dbReference type="AlphaFoldDB" id="A0A183VGE8"/>
<keyword evidence="6" id="KW-1185">Reference proteome</keyword>
<evidence type="ECO:0000256" key="3">
    <source>
        <dbReference type="ARBA" id="ARBA00022833"/>
    </source>
</evidence>
<reference evidence="7" key="1">
    <citation type="submission" date="2016-06" db="UniProtKB">
        <authorList>
            <consortium name="WormBaseParasite"/>
        </authorList>
    </citation>
    <scope>IDENTIFICATION</scope>
</reference>
<dbReference type="PROSITE" id="PS50089">
    <property type="entry name" value="ZF_RING_2"/>
    <property type="match status" value="1"/>
</dbReference>
<keyword evidence="3" id="KW-0862">Zinc</keyword>
<evidence type="ECO:0000313" key="7">
    <source>
        <dbReference type="WBParaSite" id="TCNE_0001982201-mRNA-1"/>
    </source>
</evidence>
<keyword evidence="2 4" id="KW-0863">Zinc-finger</keyword>
<dbReference type="Gene3D" id="3.30.40.10">
    <property type="entry name" value="Zinc/RING finger domain, C3HC4 (zinc finger)"/>
    <property type="match status" value="1"/>
</dbReference>
<evidence type="ECO:0000256" key="1">
    <source>
        <dbReference type="ARBA" id="ARBA00022723"/>
    </source>
</evidence>